<dbReference type="Proteomes" id="UP000481350">
    <property type="component" value="Unassembled WGS sequence"/>
</dbReference>
<dbReference type="EMBL" id="WDRC01000013">
    <property type="protein sequence ID" value="KAB7358868.1"/>
    <property type="molecule type" value="Genomic_DNA"/>
</dbReference>
<evidence type="ECO:0000313" key="4">
    <source>
        <dbReference type="EMBL" id="KAB7134930.1"/>
    </source>
</evidence>
<evidence type="ECO:0000313" key="14">
    <source>
        <dbReference type="Proteomes" id="UP000461165"/>
    </source>
</evidence>
<dbReference type="Proteomes" id="UP000461165">
    <property type="component" value="Unassembled WGS sequence"/>
</dbReference>
<dbReference type="Proteomes" id="UP000491334">
    <property type="component" value="Unassembled WGS sequence"/>
</dbReference>
<organism evidence="4 14">
    <name type="scientific">Bifidobacterium longum</name>
    <dbReference type="NCBI Taxonomy" id="216816"/>
    <lineage>
        <taxon>Bacteria</taxon>
        <taxon>Bacillati</taxon>
        <taxon>Actinomycetota</taxon>
        <taxon>Actinomycetes</taxon>
        <taxon>Bifidobacteriales</taxon>
        <taxon>Bifidobacteriaceae</taxon>
        <taxon>Bifidobacterium</taxon>
    </lineage>
</organism>
<evidence type="ECO:0000313" key="12">
    <source>
        <dbReference type="Proteomes" id="UP000460333"/>
    </source>
</evidence>
<accession>A0A2I1J196</accession>
<evidence type="ECO:0000313" key="8">
    <source>
        <dbReference type="EMBL" id="KAB7358868.1"/>
    </source>
</evidence>
<protein>
    <submittedName>
        <fullName evidence="4">Uncharacterized protein</fullName>
    </submittedName>
</protein>
<dbReference type="Proteomes" id="UP000468842">
    <property type="component" value="Unassembled WGS sequence"/>
</dbReference>
<dbReference type="Proteomes" id="UP000430971">
    <property type="component" value="Unassembled WGS sequence"/>
</dbReference>
<dbReference type="EMBL" id="WDRV01000008">
    <property type="protein sequence ID" value="KAB7322576.1"/>
    <property type="molecule type" value="Genomic_DNA"/>
</dbReference>
<evidence type="ECO:0000313" key="10">
    <source>
        <dbReference type="Proteomes" id="UP000430971"/>
    </source>
</evidence>
<evidence type="ECO:0000313" key="16">
    <source>
        <dbReference type="Proteomes" id="UP000478746"/>
    </source>
</evidence>
<dbReference type="EMBL" id="WEAY01000011">
    <property type="protein sequence ID" value="KAB6837870.1"/>
    <property type="molecule type" value="Genomic_DNA"/>
</dbReference>
<evidence type="ECO:0000313" key="7">
    <source>
        <dbReference type="EMBL" id="KAB7337813.1"/>
    </source>
</evidence>
<evidence type="ECO:0000313" key="18">
    <source>
        <dbReference type="Proteomes" id="UP000491334"/>
    </source>
</evidence>
<dbReference type="Proteomes" id="UP000451234">
    <property type="component" value="Unassembled WGS sequence"/>
</dbReference>
<dbReference type="EMBL" id="WDRM01000011">
    <property type="protein sequence ID" value="KAB7337813.1"/>
    <property type="molecule type" value="Genomic_DNA"/>
</dbReference>
<evidence type="ECO:0000313" key="17">
    <source>
        <dbReference type="Proteomes" id="UP000481350"/>
    </source>
</evidence>
<dbReference type="Proteomes" id="UP000460881">
    <property type="component" value="Unassembled WGS sequence"/>
</dbReference>
<evidence type="ECO:0000313" key="5">
    <source>
        <dbReference type="EMBL" id="KAB7236068.1"/>
    </source>
</evidence>
<dbReference type="Proteomes" id="UP000460333">
    <property type="component" value="Unassembled WGS sequence"/>
</dbReference>
<dbReference type="EMBL" id="WDVF01000011">
    <property type="protein sequence ID" value="KAB7134930.1"/>
    <property type="molecule type" value="Genomic_DNA"/>
</dbReference>
<comment type="caution">
    <text evidence="4">The sequence shown here is derived from an EMBL/GenBank/DDBJ whole genome shotgun (WGS) entry which is preliminary data.</text>
</comment>
<reference evidence="10 11" key="1">
    <citation type="journal article" date="2019" name="Nat. Med.">
        <title>A library of human gut bacterial isolates paired with longitudinal multiomics data enables mechanistic microbiome research.</title>
        <authorList>
            <person name="Poyet M."/>
            <person name="Groussin M."/>
            <person name="Gibbons S.M."/>
            <person name="Avila-Pacheco J."/>
            <person name="Jiang X."/>
            <person name="Kearney S.M."/>
            <person name="Perrotta A.R."/>
            <person name="Berdy B."/>
            <person name="Zhao S."/>
            <person name="Lieberman T.D."/>
            <person name="Swanson P.K."/>
            <person name="Smith M."/>
            <person name="Roesemann S."/>
            <person name="Alexander J.E."/>
            <person name="Rich S.A."/>
            <person name="Livny J."/>
            <person name="Vlamakis H."/>
            <person name="Clish C."/>
            <person name="Bullock K."/>
            <person name="Deik A."/>
            <person name="Scott J."/>
            <person name="Pierce K.A."/>
            <person name="Xavier R.J."/>
            <person name="Alm E.J."/>
        </authorList>
    </citation>
    <scope>NUCLEOTIDE SEQUENCE [LARGE SCALE GENOMIC DNA]</scope>
    <source>
        <strain evidence="5 12">BIOML-A118</strain>
        <strain evidence="4 14">BIOML-A166</strain>
        <strain evidence="2 17">BIOML-A283</strain>
        <strain evidence="3 18">BIOML-A284</strain>
        <strain evidence="1 16">BIOML-A320</strain>
        <strain evidence="9 15">BIOML-A37</strain>
        <strain evidence="8 13">BIOML-A55</strain>
        <strain evidence="7 10">BIOML-A65</strain>
        <strain evidence="6 11">BIOML-A75</strain>
    </source>
</reference>
<evidence type="ECO:0000313" key="15">
    <source>
        <dbReference type="Proteomes" id="UP000468842"/>
    </source>
</evidence>
<evidence type="ECO:0000313" key="2">
    <source>
        <dbReference type="EMBL" id="KAB6911783.1"/>
    </source>
</evidence>
<gene>
    <name evidence="9" type="ORF">GBB40_02820</name>
    <name evidence="8" type="ORF">GBB63_05790</name>
    <name evidence="6" type="ORF">GBB65_07660</name>
    <name evidence="7" type="ORF">GBB73_05420</name>
    <name evidence="5" type="ORF">GBC43_04915</name>
    <name evidence="4" type="ORF">GBC97_06730</name>
    <name evidence="2" type="ORF">GBJ98_08655</name>
    <name evidence="3" type="ORF">GBK06_08855</name>
    <name evidence="1" type="ORF">GBK08_06840</name>
</gene>
<sequence>MLRFGDSLEPQLSSSADVTYLVSTDPLAVVPRVNPFIRVLLSALPAGLSSNPLAVVAVGWRYVKRPSTILGTRAEVFNYRRRPRRSMRER</sequence>
<dbReference type="EMBL" id="WDTJ01000005">
    <property type="protein sequence ID" value="KAB7236068.1"/>
    <property type="molecule type" value="Genomic_DNA"/>
</dbReference>
<dbReference type="EMBL" id="WDZO01000022">
    <property type="protein sequence ID" value="KAB6911783.1"/>
    <property type="molecule type" value="Genomic_DNA"/>
</dbReference>
<dbReference type="EMBL" id="WDQK01000003">
    <property type="protein sequence ID" value="KAB7396548.1"/>
    <property type="molecule type" value="Genomic_DNA"/>
</dbReference>
<dbReference type="AlphaFoldDB" id="A0A2I1J196"/>
<evidence type="ECO:0000313" key="11">
    <source>
        <dbReference type="Proteomes" id="UP000451234"/>
    </source>
</evidence>
<evidence type="ECO:0000313" key="13">
    <source>
        <dbReference type="Proteomes" id="UP000460881"/>
    </source>
</evidence>
<proteinExistence type="predicted"/>
<name>A0A2I1J196_BIFLN</name>
<evidence type="ECO:0000313" key="6">
    <source>
        <dbReference type="EMBL" id="KAB7322576.1"/>
    </source>
</evidence>
<evidence type="ECO:0000313" key="1">
    <source>
        <dbReference type="EMBL" id="KAB6837870.1"/>
    </source>
</evidence>
<dbReference type="EMBL" id="WDZP01000021">
    <property type="protein sequence ID" value="KAB6917121.1"/>
    <property type="molecule type" value="Genomic_DNA"/>
</dbReference>
<evidence type="ECO:0000313" key="3">
    <source>
        <dbReference type="EMBL" id="KAB6917121.1"/>
    </source>
</evidence>
<evidence type="ECO:0000313" key="9">
    <source>
        <dbReference type="EMBL" id="KAB7396548.1"/>
    </source>
</evidence>
<dbReference type="Proteomes" id="UP000478746">
    <property type="component" value="Unassembled WGS sequence"/>
</dbReference>